<evidence type="ECO:0000259" key="7">
    <source>
        <dbReference type="Pfam" id="PF14322"/>
    </source>
</evidence>
<organism evidence="8 9">
    <name type="scientific">Chitinophaga niabensis</name>
    <dbReference type="NCBI Taxonomy" id="536979"/>
    <lineage>
        <taxon>Bacteria</taxon>
        <taxon>Pseudomonadati</taxon>
        <taxon>Bacteroidota</taxon>
        <taxon>Chitinophagia</taxon>
        <taxon>Chitinophagales</taxon>
        <taxon>Chitinophagaceae</taxon>
        <taxon>Chitinophaga</taxon>
    </lineage>
</organism>
<evidence type="ECO:0000256" key="1">
    <source>
        <dbReference type="ARBA" id="ARBA00004442"/>
    </source>
</evidence>
<feature type="domain" description="RagB/SusD" evidence="6">
    <location>
        <begin position="302"/>
        <end position="566"/>
    </location>
</feature>
<name>A0A1N6FHZ6_9BACT</name>
<gene>
    <name evidence="8" type="ORF">SAMN04488055_2229</name>
</gene>
<evidence type="ECO:0000256" key="5">
    <source>
        <dbReference type="ARBA" id="ARBA00023237"/>
    </source>
</evidence>
<feature type="domain" description="SusD-like N-terminal" evidence="7">
    <location>
        <begin position="72"/>
        <end position="208"/>
    </location>
</feature>
<keyword evidence="4" id="KW-0472">Membrane</keyword>
<dbReference type="STRING" id="536979.SAMN04488055_2229"/>
<evidence type="ECO:0000256" key="2">
    <source>
        <dbReference type="ARBA" id="ARBA00006275"/>
    </source>
</evidence>
<dbReference type="PROSITE" id="PS51257">
    <property type="entry name" value="PROKAR_LIPOPROTEIN"/>
    <property type="match status" value="1"/>
</dbReference>
<dbReference type="SUPFAM" id="SSF48452">
    <property type="entry name" value="TPR-like"/>
    <property type="match status" value="1"/>
</dbReference>
<dbReference type="EMBL" id="FSRA01000001">
    <property type="protein sequence ID" value="SIN94850.1"/>
    <property type="molecule type" value="Genomic_DNA"/>
</dbReference>
<dbReference type="InterPro" id="IPR012944">
    <property type="entry name" value="SusD_RagB_dom"/>
</dbReference>
<keyword evidence="3" id="KW-0732">Signal</keyword>
<comment type="similarity">
    <text evidence="2">Belongs to the SusD family.</text>
</comment>
<dbReference type="Pfam" id="PF07980">
    <property type="entry name" value="SusD_RagB"/>
    <property type="match status" value="1"/>
</dbReference>
<evidence type="ECO:0000313" key="8">
    <source>
        <dbReference type="EMBL" id="SIN94850.1"/>
    </source>
</evidence>
<proteinExistence type="inferred from homology"/>
<protein>
    <submittedName>
        <fullName evidence="8">Starch-binding associating with outer membrane</fullName>
    </submittedName>
</protein>
<evidence type="ECO:0000259" key="6">
    <source>
        <dbReference type="Pfam" id="PF07980"/>
    </source>
</evidence>
<accession>A0A1N6FHZ6</accession>
<reference evidence="8 9" key="1">
    <citation type="submission" date="2016-11" db="EMBL/GenBank/DDBJ databases">
        <authorList>
            <person name="Jaros S."/>
            <person name="Januszkiewicz K."/>
            <person name="Wedrychowicz H."/>
        </authorList>
    </citation>
    <scope>NUCLEOTIDE SEQUENCE [LARGE SCALE GENOMIC DNA]</scope>
    <source>
        <strain evidence="8 9">DSM 24787</strain>
    </source>
</reference>
<sequence length="566" mass="63998">MKRKIWLSFVMVTLLGTGACKKDLLDKKYLDGFAEEAVWKDKNLAEGFVFSTYEDVIRGLYYNQKLDDYTDNNCNNFTSSISTENFDNTYDAGWGQYARIRRCNLILEKLAASTTIPDADKKIMLAEAKFLRAMVYFWMVQRFGGVMIVDKVYDQKESDFRLPRKSIAEVYTFILKDLDEASAELPAAAATGRATKGAALALITRVGLQGAAYVPAQKAAWLTKVITAAEAVFTLGYNIDADYLGMFNDFGKAQASKELILAYFRKGINNTFSGCAMQALCPNHGNEKLNPGYNHPAFVESFEGWPERFPSQNLVDAYEVIDADGVAKKWNATSYYTNYQLSGGYVSQVLYKNRDKRFYATVAYDSVKLFNNVIQTRDLGNMNRLSNTGGEWGVSESNYYYRKGLYEVKKVWYSDPTDHHQSILRLGEVYLNYAEALLLNNRFGEAIPAINKTREAHGGLPALAATTAAAAWTAYTNERRVDMVLEEDRYWCLLRWAKFNGQNTIPELTEPIRGIDISADGRTFTFYNITLNNNSNRLFTARRFLFPVPVSQIQANPNLAPNNDGW</sequence>
<dbReference type="InterPro" id="IPR011990">
    <property type="entry name" value="TPR-like_helical_dom_sf"/>
</dbReference>
<keyword evidence="9" id="KW-1185">Reference proteome</keyword>
<dbReference type="OrthoDB" id="5694214at2"/>
<dbReference type="RefSeq" id="WP_074239302.1">
    <property type="nucleotide sequence ID" value="NZ_FSRA01000001.1"/>
</dbReference>
<dbReference type="GO" id="GO:0009279">
    <property type="term" value="C:cell outer membrane"/>
    <property type="evidence" value="ECO:0007669"/>
    <property type="project" value="UniProtKB-SubCell"/>
</dbReference>
<dbReference type="Gene3D" id="1.25.40.390">
    <property type="match status" value="1"/>
</dbReference>
<evidence type="ECO:0000313" key="9">
    <source>
        <dbReference type="Proteomes" id="UP000185003"/>
    </source>
</evidence>
<evidence type="ECO:0000256" key="3">
    <source>
        <dbReference type="ARBA" id="ARBA00022729"/>
    </source>
</evidence>
<evidence type="ECO:0000256" key="4">
    <source>
        <dbReference type="ARBA" id="ARBA00023136"/>
    </source>
</evidence>
<dbReference type="Pfam" id="PF14322">
    <property type="entry name" value="SusD-like_3"/>
    <property type="match status" value="1"/>
</dbReference>
<dbReference type="InterPro" id="IPR033985">
    <property type="entry name" value="SusD-like_N"/>
</dbReference>
<keyword evidence="5" id="KW-0998">Cell outer membrane</keyword>
<dbReference type="AlphaFoldDB" id="A0A1N6FHZ6"/>
<dbReference type="Proteomes" id="UP000185003">
    <property type="component" value="Unassembled WGS sequence"/>
</dbReference>
<comment type="subcellular location">
    <subcellularLocation>
        <location evidence="1">Cell outer membrane</location>
    </subcellularLocation>
</comment>